<dbReference type="Pfam" id="PF13472">
    <property type="entry name" value="Lipase_GDSL_2"/>
    <property type="match status" value="1"/>
</dbReference>
<dbReference type="InterPro" id="IPR036514">
    <property type="entry name" value="SGNH_hydro_sf"/>
</dbReference>
<sequence length="206" mass="23405">MTHIICFGDSITRGENDSEKGGWVDRLKAHCMKLFLKTRKDEICVFNMGIGGETTDGLVKRFVNEFDTRLLKDGNNIVTLAYGANDITLLNGKNTVSLEKFRDNLNLCIEHALKHNATVYLINILPVIEDDNNIKKRSLKDILRYNDILLSIAQKQDIHFIDVHSKFDIVKENLLTYDGVHPNAEGHEKAFNLIKEAIFNKSQSTT</sequence>
<protein>
    <submittedName>
        <fullName evidence="2">Lysophospholipase L1-like esterase</fullName>
    </submittedName>
</protein>
<comment type="caution">
    <text evidence="2">The sequence shown here is derived from an EMBL/GenBank/DDBJ whole genome shotgun (WGS) entry which is preliminary data.</text>
</comment>
<evidence type="ECO:0000313" key="2">
    <source>
        <dbReference type="EMBL" id="TDQ29863.1"/>
    </source>
</evidence>
<organism evidence="2 3">
    <name type="scientific">Tenacibaculum caenipelagi</name>
    <dbReference type="NCBI Taxonomy" id="1325435"/>
    <lineage>
        <taxon>Bacteria</taxon>
        <taxon>Pseudomonadati</taxon>
        <taxon>Bacteroidota</taxon>
        <taxon>Flavobacteriia</taxon>
        <taxon>Flavobacteriales</taxon>
        <taxon>Flavobacteriaceae</taxon>
        <taxon>Tenacibaculum</taxon>
    </lineage>
</organism>
<dbReference type="RefSeq" id="WP_133534407.1">
    <property type="nucleotide sequence ID" value="NZ_SNYH01000001.1"/>
</dbReference>
<dbReference type="SUPFAM" id="SSF52266">
    <property type="entry name" value="SGNH hydrolase"/>
    <property type="match status" value="1"/>
</dbReference>
<evidence type="ECO:0000313" key="3">
    <source>
        <dbReference type="Proteomes" id="UP000295390"/>
    </source>
</evidence>
<dbReference type="PANTHER" id="PTHR30383:SF5">
    <property type="entry name" value="SGNH HYDROLASE-TYPE ESTERASE DOMAIN-CONTAINING PROTEIN"/>
    <property type="match status" value="1"/>
</dbReference>
<dbReference type="InterPro" id="IPR051532">
    <property type="entry name" value="Ester_Hydrolysis_Enzymes"/>
</dbReference>
<dbReference type="Gene3D" id="3.40.50.1110">
    <property type="entry name" value="SGNH hydrolase"/>
    <property type="match status" value="1"/>
</dbReference>
<name>A0A4R6TH12_9FLAO</name>
<reference evidence="2 3" key="1">
    <citation type="submission" date="2019-03" db="EMBL/GenBank/DDBJ databases">
        <title>Genomic Encyclopedia of Type Strains, Phase III (KMG-III): the genomes of soil and plant-associated and newly described type strains.</title>
        <authorList>
            <person name="Whitman W."/>
        </authorList>
    </citation>
    <scope>NUCLEOTIDE SEQUENCE [LARGE SCALE GENOMIC DNA]</scope>
    <source>
        <strain evidence="2 3">CECT 8283</strain>
    </source>
</reference>
<proteinExistence type="predicted"/>
<gene>
    <name evidence="2" type="ORF">DFQ07_0187</name>
</gene>
<accession>A0A4R6TH12</accession>
<dbReference type="GO" id="GO:0004622">
    <property type="term" value="F:phosphatidylcholine lysophospholipase activity"/>
    <property type="evidence" value="ECO:0007669"/>
    <property type="project" value="TreeGrafter"/>
</dbReference>
<dbReference type="OrthoDB" id="9794725at2"/>
<dbReference type="PANTHER" id="PTHR30383">
    <property type="entry name" value="THIOESTERASE 1/PROTEASE 1/LYSOPHOSPHOLIPASE L1"/>
    <property type="match status" value="1"/>
</dbReference>
<keyword evidence="3" id="KW-1185">Reference proteome</keyword>
<dbReference type="AlphaFoldDB" id="A0A4R6TH12"/>
<dbReference type="Proteomes" id="UP000295390">
    <property type="component" value="Unassembled WGS sequence"/>
</dbReference>
<dbReference type="EMBL" id="SNYH01000001">
    <property type="protein sequence ID" value="TDQ29863.1"/>
    <property type="molecule type" value="Genomic_DNA"/>
</dbReference>
<evidence type="ECO:0000259" key="1">
    <source>
        <dbReference type="Pfam" id="PF13472"/>
    </source>
</evidence>
<feature type="domain" description="SGNH hydrolase-type esterase" evidence="1">
    <location>
        <begin position="6"/>
        <end position="188"/>
    </location>
</feature>
<dbReference type="InterPro" id="IPR013830">
    <property type="entry name" value="SGNH_hydro"/>
</dbReference>